<feature type="domain" description="Tf2-1-like SH3-like" evidence="1">
    <location>
        <begin position="74"/>
        <end position="137"/>
    </location>
</feature>
<dbReference type="PANTHER" id="PTHR46148:SF52">
    <property type="entry name" value="OS04G0603800 PROTEIN"/>
    <property type="match status" value="1"/>
</dbReference>
<evidence type="ECO:0000313" key="4">
    <source>
        <dbReference type="Proteomes" id="UP001162060"/>
    </source>
</evidence>
<dbReference type="PANTHER" id="PTHR46148">
    <property type="entry name" value="CHROMO DOMAIN-CONTAINING PROTEIN"/>
    <property type="match status" value="1"/>
</dbReference>
<protein>
    <recommendedName>
        <fullName evidence="1">Tf2-1-like SH3-like domain-containing protein</fullName>
    </recommendedName>
</protein>
<comment type="caution">
    <text evidence="2">The sequence shown here is derived from an EMBL/GenBank/DDBJ whole genome shotgun (WGS) entry which is preliminary data.</text>
</comment>
<sequence>MSTGFSPFEVDTSRQALHPSAVGEIVPAGSEAESFWERRARIVEESKQNLRQAKERQKRYYDQGRRKMEFKANDWVLVNALPLSKKHVQESESTNKLLPKYVGPFTVLRQLSPVTYKNQLPPHMSKIKNVLNVDQLKFLPGSLIHLVGRPLYKTTEVLYDEHGHRMWVIESLKATRKVKK</sequence>
<accession>A0AAV1TAI4</accession>
<reference evidence="2" key="1">
    <citation type="submission" date="2024-01" db="EMBL/GenBank/DDBJ databases">
        <authorList>
            <person name="Webb A."/>
        </authorList>
    </citation>
    <scope>NUCLEOTIDE SEQUENCE</scope>
    <source>
        <strain evidence="2">Pm1</strain>
    </source>
</reference>
<evidence type="ECO:0000259" key="1">
    <source>
        <dbReference type="Pfam" id="PF24626"/>
    </source>
</evidence>
<evidence type="ECO:0000313" key="2">
    <source>
        <dbReference type="EMBL" id="CAK7911794.1"/>
    </source>
</evidence>
<proteinExistence type="predicted"/>
<dbReference type="Proteomes" id="UP001162060">
    <property type="component" value="Unassembled WGS sequence"/>
</dbReference>
<gene>
    <name evidence="3" type="ORF">PM001_LOCUS28680</name>
    <name evidence="2" type="ORF">PM001_LOCUS4435</name>
</gene>
<organism evidence="2 4">
    <name type="scientific">Peronospora matthiolae</name>
    <dbReference type="NCBI Taxonomy" id="2874970"/>
    <lineage>
        <taxon>Eukaryota</taxon>
        <taxon>Sar</taxon>
        <taxon>Stramenopiles</taxon>
        <taxon>Oomycota</taxon>
        <taxon>Peronosporomycetes</taxon>
        <taxon>Peronosporales</taxon>
        <taxon>Peronosporaceae</taxon>
        <taxon>Peronospora</taxon>
    </lineage>
</organism>
<dbReference type="Pfam" id="PF24626">
    <property type="entry name" value="SH3_Tf2-1"/>
    <property type="match status" value="1"/>
</dbReference>
<dbReference type="EMBL" id="CAKLBY020000303">
    <property type="protein sequence ID" value="CAK7943530.1"/>
    <property type="molecule type" value="Genomic_DNA"/>
</dbReference>
<evidence type="ECO:0000313" key="3">
    <source>
        <dbReference type="EMBL" id="CAK7943530.1"/>
    </source>
</evidence>
<dbReference type="InterPro" id="IPR056924">
    <property type="entry name" value="SH3_Tf2-1"/>
</dbReference>
<dbReference type="EMBL" id="CAKLBY020000038">
    <property type="protein sequence ID" value="CAK7911794.1"/>
    <property type="molecule type" value="Genomic_DNA"/>
</dbReference>
<name>A0AAV1TAI4_9STRA</name>
<dbReference type="AlphaFoldDB" id="A0AAV1TAI4"/>